<dbReference type="OrthoDB" id="3561596at2759"/>
<keyword evidence="1" id="KW-0812">Transmembrane</keyword>
<dbReference type="Pfam" id="PF24800">
    <property type="entry name" value="DUF7702"/>
    <property type="match status" value="2"/>
</dbReference>
<proteinExistence type="predicted"/>
<keyword evidence="1" id="KW-1133">Transmembrane helix</keyword>
<keyword evidence="4" id="KW-1185">Reference proteome</keyword>
<comment type="caution">
    <text evidence="3">The sequence shown here is derived from an EMBL/GenBank/DDBJ whole genome shotgun (WGS) entry which is preliminary data.</text>
</comment>
<accession>A0A8H4RMK2</accession>
<dbReference type="InterPro" id="IPR056119">
    <property type="entry name" value="DUF7702"/>
</dbReference>
<feature type="transmembrane region" description="Helical" evidence="1">
    <location>
        <begin position="214"/>
        <end position="231"/>
    </location>
</feature>
<feature type="transmembrane region" description="Helical" evidence="1">
    <location>
        <begin position="6"/>
        <end position="27"/>
    </location>
</feature>
<dbReference type="AlphaFoldDB" id="A0A8H4RMK2"/>
<feature type="domain" description="DUF7702" evidence="2">
    <location>
        <begin position="3"/>
        <end position="133"/>
    </location>
</feature>
<dbReference type="PANTHER" id="PTHR42109">
    <property type="entry name" value="UNPLACED GENOMIC SCAFFOLD UM_SCAF_CONTIG_1.265, WHOLE GENOME SHOTGUN SEQUENCE"/>
    <property type="match status" value="1"/>
</dbReference>
<gene>
    <name evidence="3" type="ORF">G7Y89_g6533</name>
</gene>
<reference evidence="3 4" key="1">
    <citation type="submission" date="2020-03" db="EMBL/GenBank/DDBJ databases">
        <title>Draft Genome Sequence of Cudoniella acicularis.</title>
        <authorList>
            <person name="Buettner E."/>
            <person name="Kellner H."/>
        </authorList>
    </citation>
    <scope>NUCLEOTIDE SEQUENCE [LARGE SCALE GENOMIC DNA]</scope>
    <source>
        <strain evidence="3 4">DSM 108380</strain>
    </source>
</reference>
<evidence type="ECO:0000313" key="3">
    <source>
        <dbReference type="EMBL" id="KAF4631596.1"/>
    </source>
</evidence>
<dbReference type="PANTHER" id="PTHR42109:SF2">
    <property type="entry name" value="INTEGRAL MEMBRANE PROTEIN"/>
    <property type="match status" value="1"/>
</dbReference>
<feature type="transmembrane region" description="Helical" evidence="1">
    <location>
        <begin position="70"/>
        <end position="90"/>
    </location>
</feature>
<evidence type="ECO:0000256" key="1">
    <source>
        <dbReference type="SAM" id="Phobius"/>
    </source>
</evidence>
<evidence type="ECO:0000313" key="4">
    <source>
        <dbReference type="Proteomes" id="UP000566819"/>
    </source>
</evidence>
<feature type="transmembrane region" description="Helical" evidence="1">
    <location>
        <begin position="39"/>
        <end position="58"/>
    </location>
</feature>
<protein>
    <recommendedName>
        <fullName evidence="2">DUF7702 domain-containing protein</fullName>
    </recommendedName>
</protein>
<sequence>MTDAREGIAIASLIIYIPALLTTILLLIRQGHARQLGWIYLLIFSFIRIAGSILELLHKSTPSNTSYTEWSLILQSVGLSPLLLASLGILKRVIDFTSTHVRSSPDSQSNIIVNHLSMKFGIIAKFAGKASADARRSRLIQLLQIPTTIALILCIVGGMDEASTSSTSASDIAEGKTDTKWGIGIFIVIYVILCILAFISMFEVHKTARGEKRLLVAVVIALPMIGSRLLWSVLCAFKGGDIFNIQDGSAVVQICMANAEEVIVVLMYVLVGLTVQKYDDVVLERNRLTQVNQESLERRQRREYAKRQAWAEANENAWTERLQGAYR</sequence>
<keyword evidence="1" id="KW-0472">Membrane</keyword>
<feature type="domain" description="DUF7702" evidence="2">
    <location>
        <begin position="135"/>
        <end position="277"/>
    </location>
</feature>
<organism evidence="3 4">
    <name type="scientific">Cudoniella acicularis</name>
    <dbReference type="NCBI Taxonomy" id="354080"/>
    <lineage>
        <taxon>Eukaryota</taxon>
        <taxon>Fungi</taxon>
        <taxon>Dikarya</taxon>
        <taxon>Ascomycota</taxon>
        <taxon>Pezizomycotina</taxon>
        <taxon>Leotiomycetes</taxon>
        <taxon>Helotiales</taxon>
        <taxon>Tricladiaceae</taxon>
        <taxon>Cudoniella</taxon>
    </lineage>
</organism>
<feature type="transmembrane region" description="Helical" evidence="1">
    <location>
        <begin position="251"/>
        <end position="275"/>
    </location>
</feature>
<feature type="transmembrane region" description="Helical" evidence="1">
    <location>
        <begin position="179"/>
        <end position="202"/>
    </location>
</feature>
<feature type="transmembrane region" description="Helical" evidence="1">
    <location>
        <begin position="139"/>
        <end position="159"/>
    </location>
</feature>
<dbReference type="Proteomes" id="UP000566819">
    <property type="component" value="Unassembled WGS sequence"/>
</dbReference>
<name>A0A8H4RMK2_9HELO</name>
<dbReference type="EMBL" id="JAAMPI010000428">
    <property type="protein sequence ID" value="KAF4631596.1"/>
    <property type="molecule type" value="Genomic_DNA"/>
</dbReference>
<evidence type="ECO:0000259" key="2">
    <source>
        <dbReference type="Pfam" id="PF24800"/>
    </source>
</evidence>